<keyword evidence="10" id="KW-1185">Reference proteome</keyword>
<dbReference type="SMART" id="SM00132">
    <property type="entry name" value="LIM"/>
    <property type="match status" value="2"/>
</dbReference>
<dbReference type="PROSITE" id="PS00478">
    <property type="entry name" value="LIM_DOMAIN_1"/>
    <property type="match status" value="1"/>
</dbReference>
<evidence type="ECO:0000313" key="7">
    <source>
        <dbReference type="EMBL" id="KRX98350.1"/>
    </source>
</evidence>
<dbReference type="SUPFAM" id="SSF57716">
    <property type="entry name" value="Glucocorticoid receptor-like (DNA-binding domain)"/>
    <property type="match status" value="1"/>
</dbReference>
<dbReference type="GO" id="GO:0046872">
    <property type="term" value="F:metal ion binding"/>
    <property type="evidence" value="ECO:0007669"/>
    <property type="project" value="UniProtKB-KW"/>
</dbReference>
<dbReference type="Proteomes" id="UP000054995">
    <property type="component" value="Unassembled WGS sequence"/>
</dbReference>
<dbReference type="OrthoDB" id="8062037at2759"/>
<dbReference type="PANTHER" id="PTHR24205:SF16">
    <property type="entry name" value="GH01042P-RELATED"/>
    <property type="match status" value="1"/>
</dbReference>
<gene>
    <name evidence="7" type="primary">Fhl3</name>
    <name evidence="8" type="ORF">T4D_3954</name>
    <name evidence="7" type="ORF">T4E_9089</name>
</gene>
<organism evidence="7 9">
    <name type="scientific">Trichinella pseudospiralis</name>
    <name type="common">Parasitic roundworm</name>
    <dbReference type="NCBI Taxonomy" id="6337"/>
    <lineage>
        <taxon>Eukaryota</taxon>
        <taxon>Metazoa</taxon>
        <taxon>Ecdysozoa</taxon>
        <taxon>Nematoda</taxon>
        <taxon>Enoplea</taxon>
        <taxon>Dorylaimia</taxon>
        <taxon>Trichinellida</taxon>
        <taxon>Trichinellidae</taxon>
        <taxon>Trichinella</taxon>
    </lineage>
</organism>
<keyword evidence="3 5" id="KW-0862">Zinc</keyword>
<keyword evidence="4 5" id="KW-0440">LIM domain</keyword>
<dbReference type="GO" id="GO:0005634">
    <property type="term" value="C:nucleus"/>
    <property type="evidence" value="ECO:0007669"/>
    <property type="project" value="TreeGrafter"/>
</dbReference>
<dbReference type="Gene3D" id="2.10.110.10">
    <property type="entry name" value="Cysteine Rich Protein"/>
    <property type="match status" value="2"/>
</dbReference>
<proteinExistence type="predicted"/>
<keyword evidence="2" id="KW-0677">Repeat</keyword>
<comment type="caution">
    <text evidence="7">The sequence shown here is derived from an EMBL/GenBank/DDBJ whole genome shotgun (WGS) entry which is preliminary data.</text>
</comment>
<feature type="domain" description="LIM zinc-binding" evidence="6">
    <location>
        <begin position="31"/>
        <end position="90"/>
    </location>
</feature>
<evidence type="ECO:0000256" key="1">
    <source>
        <dbReference type="ARBA" id="ARBA00022723"/>
    </source>
</evidence>
<dbReference type="AlphaFoldDB" id="A0A0V0YD62"/>
<accession>A0A0V0YD62</accession>
<evidence type="ECO:0000313" key="8">
    <source>
        <dbReference type="EMBL" id="KRY92493.1"/>
    </source>
</evidence>
<evidence type="ECO:0000256" key="3">
    <source>
        <dbReference type="ARBA" id="ARBA00022833"/>
    </source>
</evidence>
<dbReference type="GO" id="GO:0030018">
    <property type="term" value="C:Z disc"/>
    <property type="evidence" value="ECO:0007669"/>
    <property type="project" value="TreeGrafter"/>
</dbReference>
<evidence type="ECO:0000259" key="6">
    <source>
        <dbReference type="PROSITE" id="PS50023"/>
    </source>
</evidence>
<protein>
    <submittedName>
        <fullName evidence="7">Four and a half LIM domains protein 3</fullName>
    </submittedName>
</protein>
<dbReference type="EMBL" id="JYDT01000007">
    <property type="protein sequence ID" value="KRY92493.1"/>
    <property type="molecule type" value="Genomic_DNA"/>
</dbReference>
<dbReference type="InterPro" id="IPR001781">
    <property type="entry name" value="Znf_LIM"/>
</dbReference>
<name>A0A0V0YD62_TRIPS</name>
<sequence length="162" mass="18389">MAEKNDHNFSVNEVPAKETLCQVKIPPGSVQYCSMCGGKIFGLKAVLDNGKFYHECCMVCNNCIQPLNTEYRTVGNGRYCSLCYSDMYLPLCAKCDLPVKQEEGVLIYGCLQHSSCIQCEICKEIIPNSFYNKNDMYFCRECYQNTGNNKTDDEDSFDPENL</sequence>
<dbReference type="GO" id="GO:0003712">
    <property type="term" value="F:transcription coregulator activity"/>
    <property type="evidence" value="ECO:0007669"/>
    <property type="project" value="TreeGrafter"/>
</dbReference>
<evidence type="ECO:0000256" key="2">
    <source>
        <dbReference type="ARBA" id="ARBA00022737"/>
    </source>
</evidence>
<dbReference type="Proteomes" id="UP000054815">
    <property type="component" value="Unassembled WGS sequence"/>
</dbReference>
<dbReference type="Pfam" id="PF00412">
    <property type="entry name" value="LIM"/>
    <property type="match status" value="2"/>
</dbReference>
<dbReference type="EMBL" id="JYDU01000022">
    <property type="protein sequence ID" value="KRX98350.1"/>
    <property type="molecule type" value="Genomic_DNA"/>
</dbReference>
<evidence type="ECO:0000256" key="5">
    <source>
        <dbReference type="PROSITE-ProRule" id="PRU00125"/>
    </source>
</evidence>
<dbReference type="STRING" id="6337.A0A0V0YD62"/>
<dbReference type="PROSITE" id="PS50023">
    <property type="entry name" value="LIM_DOMAIN_2"/>
    <property type="match status" value="1"/>
</dbReference>
<dbReference type="PANTHER" id="PTHR24205">
    <property type="entry name" value="FOUR AND A HALF LIM DOMAINS PROTEIN"/>
    <property type="match status" value="1"/>
</dbReference>
<evidence type="ECO:0000313" key="10">
    <source>
        <dbReference type="Proteomes" id="UP000054995"/>
    </source>
</evidence>
<evidence type="ECO:0000256" key="4">
    <source>
        <dbReference type="ARBA" id="ARBA00023038"/>
    </source>
</evidence>
<reference evidence="9 10" key="1">
    <citation type="submission" date="2015-01" db="EMBL/GenBank/DDBJ databases">
        <title>Evolution of Trichinella species and genotypes.</title>
        <authorList>
            <person name="Korhonen P.K."/>
            <person name="Edoardo P."/>
            <person name="Giuseppe L.R."/>
            <person name="Gasser R.B."/>
        </authorList>
    </citation>
    <scope>NUCLEOTIDE SEQUENCE [LARGE SCALE GENOMIC DNA]</scope>
    <source>
        <strain evidence="7">ISS141</strain>
        <strain evidence="8">ISS470</strain>
    </source>
</reference>
<keyword evidence="1 5" id="KW-0479">Metal-binding</keyword>
<evidence type="ECO:0000313" key="9">
    <source>
        <dbReference type="Proteomes" id="UP000054815"/>
    </source>
</evidence>